<dbReference type="Gene3D" id="3.40.630.30">
    <property type="match status" value="1"/>
</dbReference>
<protein>
    <submittedName>
        <fullName evidence="2">GNAT family N-acetyltransferase</fullName>
    </submittedName>
</protein>
<name>A0ABP9EAL6_9ACTN</name>
<sequence length="181" mass="19868">MREIANHPVLTTERLRLRPLTSADTEWWVRLHADPEVNRFVGAYTEEQAADRLRAIEQQWTERGHGLCAVELRDTGEAIGRCGLNWWAQYQETEAGWTFARAHWGRGYATEAASAVLDWGFGALGLARITAMIAPGNAPSAAVAARLGFSPLREDTLSGKPVTVHALDREGWNGTTVGSTA</sequence>
<accession>A0ABP9EAL6</accession>
<dbReference type="InterPro" id="IPR051531">
    <property type="entry name" value="N-acetyltransferase"/>
</dbReference>
<feature type="domain" description="N-acetyltransferase" evidence="1">
    <location>
        <begin position="15"/>
        <end position="170"/>
    </location>
</feature>
<dbReference type="InterPro" id="IPR016181">
    <property type="entry name" value="Acyl_CoA_acyltransferase"/>
</dbReference>
<dbReference type="InterPro" id="IPR000182">
    <property type="entry name" value="GNAT_dom"/>
</dbReference>
<proteinExistence type="predicted"/>
<evidence type="ECO:0000313" key="3">
    <source>
        <dbReference type="Proteomes" id="UP001501752"/>
    </source>
</evidence>
<dbReference type="PANTHER" id="PTHR43792:SF1">
    <property type="entry name" value="N-ACETYLTRANSFERASE DOMAIN-CONTAINING PROTEIN"/>
    <property type="match status" value="1"/>
</dbReference>
<evidence type="ECO:0000259" key="1">
    <source>
        <dbReference type="PROSITE" id="PS51186"/>
    </source>
</evidence>
<keyword evidence="3" id="KW-1185">Reference proteome</keyword>
<dbReference type="PROSITE" id="PS51186">
    <property type="entry name" value="GNAT"/>
    <property type="match status" value="1"/>
</dbReference>
<dbReference type="EMBL" id="BAABIS010000001">
    <property type="protein sequence ID" value="GAA4870645.1"/>
    <property type="molecule type" value="Genomic_DNA"/>
</dbReference>
<gene>
    <name evidence="2" type="ORF">GCM10023235_56770</name>
</gene>
<comment type="caution">
    <text evidence="2">The sequence shown here is derived from an EMBL/GenBank/DDBJ whole genome shotgun (WGS) entry which is preliminary data.</text>
</comment>
<dbReference type="Proteomes" id="UP001501752">
    <property type="component" value="Unassembled WGS sequence"/>
</dbReference>
<evidence type="ECO:0000313" key="2">
    <source>
        <dbReference type="EMBL" id="GAA4870645.1"/>
    </source>
</evidence>
<organism evidence="2 3">
    <name type="scientific">Kitasatospora terrestris</name>
    <dbReference type="NCBI Taxonomy" id="258051"/>
    <lineage>
        <taxon>Bacteria</taxon>
        <taxon>Bacillati</taxon>
        <taxon>Actinomycetota</taxon>
        <taxon>Actinomycetes</taxon>
        <taxon>Kitasatosporales</taxon>
        <taxon>Streptomycetaceae</taxon>
        <taxon>Kitasatospora</taxon>
    </lineage>
</organism>
<dbReference type="Pfam" id="PF13302">
    <property type="entry name" value="Acetyltransf_3"/>
    <property type="match status" value="1"/>
</dbReference>
<dbReference type="RefSeq" id="WP_345699714.1">
    <property type="nucleotide sequence ID" value="NZ_BAABIS010000001.1"/>
</dbReference>
<dbReference type="PANTHER" id="PTHR43792">
    <property type="entry name" value="GNAT FAMILY, PUTATIVE (AFU_ORTHOLOGUE AFUA_3G00765)-RELATED-RELATED"/>
    <property type="match status" value="1"/>
</dbReference>
<dbReference type="SUPFAM" id="SSF55729">
    <property type="entry name" value="Acyl-CoA N-acyltransferases (Nat)"/>
    <property type="match status" value="1"/>
</dbReference>
<reference evidence="3" key="1">
    <citation type="journal article" date="2019" name="Int. J. Syst. Evol. Microbiol.">
        <title>The Global Catalogue of Microorganisms (GCM) 10K type strain sequencing project: providing services to taxonomists for standard genome sequencing and annotation.</title>
        <authorList>
            <consortium name="The Broad Institute Genomics Platform"/>
            <consortium name="The Broad Institute Genome Sequencing Center for Infectious Disease"/>
            <person name="Wu L."/>
            <person name="Ma J."/>
        </authorList>
    </citation>
    <scope>NUCLEOTIDE SEQUENCE [LARGE SCALE GENOMIC DNA]</scope>
    <source>
        <strain evidence="3">JCM 13006</strain>
    </source>
</reference>